<dbReference type="InterPro" id="IPR002052">
    <property type="entry name" value="DNA_methylase_N6_adenine_CS"/>
</dbReference>
<keyword evidence="3" id="KW-0808">Transferase</keyword>
<evidence type="ECO:0000256" key="5">
    <source>
        <dbReference type="ARBA" id="ARBA00047942"/>
    </source>
</evidence>
<evidence type="ECO:0000256" key="1">
    <source>
        <dbReference type="ARBA" id="ARBA00011900"/>
    </source>
</evidence>
<dbReference type="RefSeq" id="WP_268883086.1">
    <property type="nucleotide sequence ID" value="NZ_CP114029.1"/>
</dbReference>
<comment type="catalytic activity">
    <reaction evidence="5">
        <text>a 2'-deoxyadenosine in DNA + S-adenosyl-L-methionine = an N(6)-methyl-2'-deoxyadenosine in DNA + S-adenosyl-L-homocysteine + H(+)</text>
        <dbReference type="Rhea" id="RHEA:15197"/>
        <dbReference type="Rhea" id="RHEA-COMP:12418"/>
        <dbReference type="Rhea" id="RHEA-COMP:12419"/>
        <dbReference type="ChEBI" id="CHEBI:15378"/>
        <dbReference type="ChEBI" id="CHEBI:57856"/>
        <dbReference type="ChEBI" id="CHEBI:59789"/>
        <dbReference type="ChEBI" id="CHEBI:90615"/>
        <dbReference type="ChEBI" id="CHEBI:90616"/>
        <dbReference type="EC" id="2.1.1.72"/>
    </reaction>
</comment>
<dbReference type="Pfam" id="PF02086">
    <property type="entry name" value="MethyltransfD12"/>
    <property type="match status" value="1"/>
</dbReference>
<dbReference type="GO" id="GO:0008168">
    <property type="term" value="F:methyltransferase activity"/>
    <property type="evidence" value="ECO:0007669"/>
    <property type="project" value="UniProtKB-KW"/>
</dbReference>
<evidence type="ECO:0000256" key="3">
    <source>
        <dbReference type="ARBA" id="ARBA00022679"/>
    </source>
</evidence>
<evidence type="ECO:0000256" key="2">
    <source>
        <dbReference type="ARBA" id="ARBA00022603"/>
    </source>
</evidence>
<dbReference type="EC" id="2.1.1.72" evidence="1"/>
<dbReference type="InterPro" id="IPR029063">
    <property type="entry name" value="SAM-dependent_MTases_sf"/>
</dbReference>
<keyword evidence="2 6" id="KW-0489">Methyltransferase</keyword>
<evidence type="ECO:0000313" key="7">
    <source>
        <dbReference type="Proteomes" id="UP001164020"/>
    </source>
</evidence>
<evidence type="ECO:0000256" key="4">
    <source>
        <dbReference type="ARBA" id="ARBA00022691"/>
    </source>
</evidence>
<accession>A0ABY7C3H3</accession>
<dbReference type="Proteomes" id="UP001164020">
    <property type="component" value="Chromosome"/>
</dbReference>
<dbReference type="PROSITE" id="PS00092">
    <property type="entry name" value="N6_MTASE"/>
    <property type="match status" value="1"/>
</dbReference>
<gene>
    <name evidence="6" type="ORF">OH818_11445</name>
</gene>
<dbReference type="InterPro" id="IPR012327">
    <property type="entry name" value="MeTrfase_D12"/>
</dbReference>
<keyword evidence="7" id="KW-1185">Reference proteome</keyword>
<sequence length="405" mass="44814">MAGFTYMGTKKTLAGTIDALCGSFDPGPFMDLFSGISAAGSAIAPKRQIWCNDAQIFSRTLTEALYLSREEGPRVDHVRSAIMMRGNDNLNLLARKARGEVEEELDALWSRDAKRQIALQSAQMDCTTARRTEWQALHSHCLFTTLYAGTYLGLVQAMQVDSIRFGADASLAAGVITAEEHSWALLSICRAVAATSNSTGHFAQYLTASDANIKRVIDKRRRCVWSFWSDALCVLKPIGDVDWRAENRVFHGDAVDVLQSMSECAERPAIIYADPPYTNDQYSRFYHLLETVLLYDYPAIDGKGQYRQGRFRSSFSLATKVDGAFKKMIAGAARVGSDLMISYPSDGLFVDSLERIPALIANHFAEVYDPIVIPHHHSTMGGSKGAQKEDVEECIFIGRRPLQAA</sequence>
<evidence type="ECO:0000313" key="6">
    <source>
        <dbReference type="EMBL" id="WAP70578.1"/>
    </source>
</evidence>
<reference evidence="6" key="1">
    <citation type="submission" date="2022-12" db="EMBL/GenBank/DDBJ databases">
        <title>Jiella pelagia sp. nov., isolated from phosphonate enriched culture of Northwest Pacific surface seawater.</title>
        <authorList>
            <person name="Shin D.Y."/>
            <person name="Hwang C.Y."/>
        </authorList>
    </citation>
    <scope>NUCLEOTIDE SEQUENCE</scope>
    <source>
        <strain evidence="6">HL-NP1</strain>
    </source>
</reference>
<protein>
    <recommendedName>
        <fullName evidence="1">site-specific DNA-methyltransferase (adenine-specific)</fullName>
        <ecNumber evidence="1">2.1.1.72</ecNumber>
    </recommendedName>
</protein>
<keyword evidence="4" id="KW-0949">S-adenosyl-L-methionine</keyword>
<dbReference type="SUPFAM" id="SSF53335">
    <property type="entry name" value="S-adenosyl-L-methionine-dependent methyltransferases"/>
    <property type="match status" value="1"/>
</dbReference>
<proteinExistence type="predicted"/>
<dbReference type="EMBL" id="CP114029">
    <property type="protein sequence ID" value="WAP70578.1"/>
    <property type="molecule type" value="Genomic_DNA"/>
</dbReference>
<dbReference type="GO" id="GO:0032259">
    <property type="term" value="P:methylation"/>
    <property type="evidence" value="ECO:0007669"/>
    <property type="project" value="UniProtKB-KW"/>
</dbReference>
<name>A0ABY7C3H3_9HYPH</name>
<organism evidence="6 7">
    <name type="scientific">Jiella pelagia</name>
    <dbReference type="NCBI Taxonomy" id="2986949"/>
    <lineage>
        <taxon>Bacteria</taxon>
        <taxon>Pseudomonadati</taxon>
        <taxon>Pseudomonadota</taxon>
        <taxon>Alphaproteobacteria</taxon>
        <taxon>Hyphomicrobiales</taxon>
        <taxon>Aurantimonadaceae</taxon>
        <taxon>Jiella</taxon>
    </lineage>
</organism>